<dbReference type="CDD" id="cd02440">
    <property type="entry name" value="AdoMet_MTases"/>
    <property type="match status" value="1"/>
</dbReference>
<dbReference type="GO" id="GO:0032259">
    <property type="term" value="P:methylation"/>
    <property type="evidence" value="ECO:0007669"/>
    <property type="project" value="UniProtKB-KW"/>
</dbReference>
<dbReference type="Gene3D" id="2.20.25.570">
    <property type="match status" value="1"/>
</dbReference>
<dbReference type="AlphaFoldDB" id="A0A563EWA2"/>
<evidence type="ECO:0000259" key="1">
    <source>
        <dbReference type="Pfam" id="PF13649"/>
    </source>
</evidence>
<protein>
    <submittedName>
        <fullName evidence="2">Class I SAM-dependent methyltransferase</fullName>
    </submittedName>
</protein>
<evidence type="ECO:0000313" key="3">
    <source>
        <dbReference type="Proteomes" id="UP000316639"/>
    </source>
</evidence>
<dbReference type="GO" id="GO:0008168">
    <property type="term" value="F:methyltransferase activity"/>
    <property type="evidence" value="ECO:0007669"/>
    <property type="project" value="UniProtKB-KW"/>
</dbReference>
<evidence type="ECO:0000313" key="2">
    <source>
        <dbReference type="EMBL" id="TWP51985.1"/>
    </source>
</evidence>
<dbReference type="EMBL" id="VOBR01000007">
    <property type="protein sequence ID" value="TWP51985.1"/>
    <property type="molecule type" value="Genomic_DNA"/>
</dbReference>
<name>A0A563EWA2_9PSEU</name>
<dbReference type="SUPFAM" id="SSF53335">
    <property type="entry name" value="S-adenosyl-L-methionine-dependent methyltransferases"/>
    <property type="match status" value="1"/>
</dbReference>
<reference evidence="2 3" key="1">
    <citation type="submission" date="2019-07" db="EMBL/GenBank/DDBJ databases">
        <title>Lentzea xizangensis sp. nov., isolated from Qinghai-Tibetan Plateau Soils.</title>
        <authorList>
            <person name="Huang J."/>
        </authorList>
    </citation>
    <scope>NUCLEOTIDE SEQUENCE [LARGE SCALE GENOMIC DNA]</scope>
    <source>
        <strain evidence="2 3">FXJ1.1311</strain>
    </source>
</reference>
<dbReference type="OrthoDB" id="3172472at2"/>
<dbReference type="Pfam" id="PF13649">
    <property type="entry name" value="Methyltransf_25"/>
    <property type="match status" value="1"/>
</dbReference>
<proteinExistence type="predicted"/>
<keyword evidence="2" id="KW-0808">Transferase</keyword>
<accession>A0A563EWA2</accession>
<dbReference type="InterPro" id="IPR029063">
    <property type="entry name" value="SAM-dependent_MTases_sf"/>
</dbReference>
<sequence>MDSFGADTAAEYDNNPRGDEGVSVALLHELAGAGPALELAIGTGRIALPLAATGVRVDGIDLSPDMVAQLRAKPGGDALSVTMGDFADVDVPGTYSLVYVVYNTLFNLLTQDDQVRCFENVAKHLTDDGVFLVEAGVPHIRDDDQSIRAERVNKRDVWLDLERYDPVTQLLEENHVHLTPQGIRFFPVVQRLAWPAELDLMARIAGLRLKHRWGGWERQPFTVHTPNCVSVYERNSPRS</sequence>
<dbReference type="Gene3D" id="3.40.50.150">
    <property type="entry name" value="Vaccinia Virus protein VP39"/>
    <property type="match status" value="1"/>
</dbReference>
<comment type="caution">
    <text evidence="2">The sequence shown here is derived from an EMBL/GenBank/DDBJ whole genome shotgun (WGS) entry which is preliminary data.</text>
</comment>
<keyword evidence="3" id="KW-1185">Reference proteome</keyword>
<feature type="domain" description="Methyltransferase" evidence="1">
    <location>
        <begin position="37"/>
        <end position="129"/>
    </location>
</feature>
<dbReference type="Proteomes" id="UP000316639">
    <property type="component" value="Unassembled WGS sequence"/>
</dbReference>
<organism evidence="2 3">
    <name type="scientific">Lentzea tibetensis</name>
    <dbReference type="NCBI Taxonomy" id="2591470"/>
    <lineage>
        <taxon>Bacteria</taxon>
        <taxon>Bacillati</taxon>
        <taxon>Actinomycetota</taxon>
        <taxon>Actinomycetes</taxon>
        <taxon>Pseudonocardiales</taxon>
        <taxon>Pseudonocardiaceae</taxon>
        <taxon>Lentzea</taxon>
    </lineage>
</organism>
<gene>
    <name evidence="2" type="ORF">FKR81_13090</name>
</gene>
<keyword evidence="2" id="KW-0489">Methyltransferase</keyword>
<dbReference type="InterPro" id="IPR041698">
    <property type="entry name" value="Methyltransf_25"/>
</dbReference>